<comment type="caution">
    <text evidence="2">The sequence shown here is derived from an EMBL/GenBank/DDBJ whole genome shotgun (WGS) entry which is preliminary data.</text>
</comment>
<dbReference type="OrthoDB" id="204058at2759"/>
<dbReference type="FunFam" id="3.40.1190.20:FF:000089">
    <property type="entry name" value="ketohexokinase isoform X1"/>
    <property type="match status" value="1"/>
</dbReference>
<organism evidence="2 3">
    <name type="scientific">Dissostichus mawsoni</name>
    <name type="common">Antarctic cod</name>
    <dbReference type="NCBI Taxonomy" id="36200"/>
    <lineage>
        <taxon>Eukaryota</taxon>
        <taxon>Metazoa</taxon>
        <taxon>Chordata</taxon>
        <taxon>Craniata</taxon>
        <taxon>Vertebrata</taxon>
        <taxon>Euteleostomi</taxon>
        <taxon>Actinopterygii</taxon>
        <taxon>Neopterygii</taxon>
        <taxon>Teleostei</taxon>
        <taxon>Neoteleostei</taxon>
        <taxon>Acanthomorphata</taxon>
        <taxon>Eupercaria</taxon>
        <taxon>Perciformes</taxon>
        <taxon>Notothenioidei</taxon>
        <taxon>Nototheniidae</taxon>
        <taxon>Dissostichus</taxon>
    </lineage>
</organism>
<dbReference type="AlphaFoldDB" id="A0A7J5Z1B4"/>
<accession>A0A7J5Z1B4</accession>
<dbReference type="Proteomes" id="UP000518266">
    <property type="component" value="Unassembled WGS sequence"/>
</dbReference>
<dbReference type="PANTHER" id="PTHR42774:SF3">
    <property type="entry name" value="KETOHEXOKINASE"/>
    <property type="match status" value="1"/>
</dbReference>
<name>A0A7J5Z1B4_DISMA</name>
<feature type="domain" description="Carbohydrate kinase PfkB" evidence="1">
    <location>
        <begin position="45"/>
        <end position="190"/>
    </location>
</feature>
<reference evidence="2 3" key="1">
    <citation type="submission" date="2020-03" db="EMBL/GenBank/DDBJ databases">
        <title>Dissostichus mawsoni Genome sequencing and assembly.</title>
        <authorList>
            <person name="Park H."/>
        </authorList>
    </citation>
    <scope>NUCLEOTIDE SEQUENCE [LARGE SCALE GENOMIC DNA]</scope>
    <source>
        <strain evidence="2">DM0001</strain>
        <tissue evidence="2">Muscle</tissue>
    </source>
</reference>
<dbReference type="Pfam" id="PF00294">
    <property type="entry name" value="PfkB"/>
    <property type="match status" value="1"/>
</dbReference>
<dbReference type="InterPro" id="IPR011611">
    <property type="entry name" value="PfkB_dom"/>
</dbReference>
<sequence length="440" mass="48831">MQDFLLLDLTAGRPENPSSDRSCVTGEAADGDELCVCINMEEYKKKILCVGLVCLDIINVVEKYPEEDTDSRCLSQRWQRGGNASNSCTVLSLLGAPCAFMGSLSSGYVADFILEDFQKFHIDVSLVSERAQCELPASVVISNINTGSRTILHMNSFIMADFSRRGVDVSAVVLQVEDVKDFNNSDLLVVRNLPDVTAEDFSKVDLHQFKWIHWEGRNAEQQVQMIQQVEVFNRPLPPQERITLSVFVSKDVARHFGFQSAGAALKGLYSRVKQGREPMLWVLTGSSFTQTLFLLKLSLILSEPETLSTLLSSTPCPTVRHYTVQQVTLHCPTVRHYTVQQVPLHCPTETLHCPTGDITLSNCETLHCPTGDITLSNCETLHCPTVRHYTVQHETLHCPTGDITLSNWGSLQDALTFGCRVAGRKCGFHGYDGIAEMSAL</sequence>
<dbReference type="GO" id="GO:0006796">
    <property type="term" value="P:phosphate-containing compound metabolic process"/>
    <property type="evidence" value="ECO:0007669"/>
    <property type="project" value="UniProtKB-ARBA"/>
</dbReference>
<gene>
    <name evidence="2" type="ORF">F7725_016317</name>
</gene>
<dbReference type="InterPro" id="IPR029056">
    <property type="entry name" value="Ribokinase-like"/>
</dbReference>
<proteinExistence type="predicted"/>
<dbReference type="GO" id="GO:0044281">
    <property type="term" value="P:small molecule metabolic process"/>
    <property type="evidence" value="ECO:0007669"/>
    <property type="project" value="UniProtKB-ARBA"/>
</dbReference>
<protein>
    <recommendedName>
        <fullName evidence="1">Carbohydrate kinase PfkB domain-containing protein</fullName>
    </recommendedName>
</protein>
<dbReference type="EMBL" id="JAAKFY010000006">
    <property type="protein sequence ID" value="KAF3855594.1"/>
    <property type="molecule type" value="Genomic_DNA"/>
</dbReference>
<evidence type="ECO:0000313" key="3">
    <source>
        <dbReference type="Proteomes" id="UP000518266"/>
    </source>
</evidence>
<dbReference type="Gene3D" id="3.40.1190.20">
    <property type="match status" value="1"/>
</dbReference>
<dbReference type="SUPFAM" id="SSF53613">
    <property type="entry name" value="Ribokinase-like"/>
    <property type="match status" value="1"/>
</dbReference>
<keyword evidence="3" id="KW-1185">Reference proteome</keyword>
<evidence type="ECO:0000313" key="2">
    <source>
        <dbReference type="EMBL" id="KAF3855594.1"/>
    </source>
</evidence>
<dbReference type="PANTHER" id="PTHR42774">
    <property type="entry name" value="PHOSPHOTRANSFERASE SYSTEM TRANSPORT PROTEIN"/>
    <property type="match status" value="1"/>
</dbReference>
<evidence type="ECO:0000259" key="1">
    <source>
        <dbReference type="Pfam" id="PF00294"/>
    </source>
</evidence>
<dbReference type="InterPro" id="IPR052562">
    <property type="entry name" value="Ketohexokinase-related"/>
</dbReference>